<sequence>RGEEGRLDQHLKVPVVLLKISSKQAQRQGATPMPALASTNAYLSLPHEETFRRCSPASRLRRRLHLPPMSLPLSPLNAVVGHVGGRFSRPDGAGRLRRISPRPLPPGREGEGTCPPPSATSRPMPPSPTSKRRSYGYGALTSGSAIEGVPTQSHGSPDRAQAPSEVQAKPAVPRPSAASIQVQLEETLEVTESSELLVSQTKSLLESAASCSTGWDVIVKGFHRELTKPEDVCPTPTDAFALCAGGLESGH</sequence>
<accession>A0A2K2CXJ7</accession>
<reference evidence="2" key="2">
    <citation type="submission" date="2017-06" db="EMBL/GenBank/DDBJ databases">
        <title>WGS assembly of Brachypodium distachyon.</title>
        <authorList>
            <consortium name="The International Brachypodium Initiative"/>
            <person name="Lucas S."/>
            <person name="Harmon-Smith M."/>
            <person name="Lail K."/>
            <person name="Tice H."/>
            <person name="Grimwood J."/>
            <person name="Bruce D."/>
            <person name="Barry K."/>
            <person name="Shu S."/>
            <person name="Lindquist E."/>
            <person name="Wang M."/>
            <person name="Pitluck S."/>
            <person name="Vogel J.P."/>
            <person name="Garvin D.F."/>
            <person name="Mockler T.C."/>
            <person name="Schmutz J."/>
            <person name="Rokhsar D."/>
            <person name="Bevan M.W."/>
        </authorList>
    </citation>
    <scope>NUCLEOTIDE SEQUENCE</scope>
    <source>
        <strain evidence="2">Bd21</strain>
    </source>
</reference>
<evidence type="ECO:0000313" key="4">
    <source>
        <dbReference type="Proteomes" id="UP000008810"/>
    </source>
</evidence>
<feature type="compositionally biased region" description="Pro residues" evidence="1">
    <location>
        <begin position="114"/>
        <end position="128"/>
    </location>
</feature>
<evidence type="ECO:0000313" key="3">
    <source>
        <dbReference type="EnsemblPlants" id="PNT66755"/>
    </source>
</evidence>
<proteinExistence type="predicted"/>
<feature type="non-terminal residue" evidence="2">
    <location>
        <position position="1"/>
    </location>
</feature>
<reference evidence="3" key="3">
    <citation type="submission" date="2018-08" db="UniProtKB">
        <authorList>
            <consortium name="EnsemblPlants"/>
        </authorList>
    </citation>
    <scope>IDENTIFICATION</scope>
    <source>
        <strain evidence="3">cv. Bd21</strain>
    </source>
</reference>
<dbReference type="EMBL" id="CM000882">
    <property type="protein sequence ID" value="PNT66755.1"/>
    <property type="molecule type" value="Genomic_DNA"/>
</dbReference>
<dbReference type="ExpressionAtlas" id="A0A2K2CXJ7">
    <property type="expression patterns" value="baseline and differential"/>
</dbReference>
<reference evidence="2 3" key="1">
    <citation type="journal article" date="2010" name="Nature">
        <title>Genome sequencing and analysis of the model grass Brachypodium distachyon.</title>
        <authorList>
            <consortium name="International Brachypodium Initiative"/>
        </authorList>
    </citation>
    <scope>NUCLEOTIDE SEQUENCE [LARGE SCALE GENOMIC DNA]</scope>
    <source>
        <strain evidence="2 3">Bd21</strain>
    </source>
</reference>
<dbReference type="EnsemblPlants" id="PNT66755">
    <property type="protein sequence ID" value="PNT66755"/>
    <property type="gene ID" value="BRADI_3g16720v3"/>
</dbReference>
<protein>
    <submittedName>
        <fullName evidence="2 3">Uncharacterized protein</fullName>
    </submittedName>
</protein>
<keyword evidence="4" id="KW-1185">Reference proteome</keyword>
<name>A0A2K2CXJ7_BRADI</name>
<dbReference type="Proteomes" id="UP000008810">
    <property type="component" value="Chromosome 3"/>
</dbReference>
<feature type="region of interest" description="Disordered" evidence="1">
    <location>
        <begin position="86"/>
        <end position="178"/>
    </location>
</feature>
<gene>
    <name evidence="2" type="ORF">BRADI_3g16720v3</name>
</gene>
<dbReference type="Gramene" id="PNT66755">
    <property type="protein sequence ID" value="PNT66755"/>
    <property type="gene ID" value="BRADI_3g16720v3"/>
</dbReference>
<dbReference type="InParanoid" id="A0A2K2CXJ7"/>
<evidence type="ECO:0000313" key="2">
    <source>
        <dbReference type="EMBL" id="PNT66755.1"/>
    </source>
</evidence>
<dbReference type="AlphaFoldDB" id="A0A2K2CXJ7"/>
<organism evidence="2">
    <name type="scientific">Brachypodium distachyon</name>
    <name type="common">Purple false brome</name>
    <name type="synonym">Trachynia distachya</name>
    <dbReference type="NCBI Taxonomy" id="15368"/>
    <lineage>
        <taxon>Eukaryota</taxon>
        <taxon>Viridiplantae</taxon>
        <taxon>Streptophyta</taxon>
        <taxon>Embryophyta</taxon>
        <taxon>Tracheophyta</taxon>
        <taxon>Spermatophyta</taxon>
        <taxon>Magnoliopsida</taxon>
        <taxon>Liliopsida</taxon>
        <taxon>Poales</taxon>
        <taxon>Poaceae</taxon>
        <taxon>BOP clade</taxon>
        <taxon>Pooideae</taxon>
        <taxon>Stipodae</taxon>
        <taxon>Brachypodieae</taxon>
        <taxon>Brachypodium</taxon>
    </lineage>
</organism>
<evidence type="ECO:0000256" key="1">
    <source>
        <dbReference type="SAM" id="MobiDB-lite"/>
    </source>
</evidence>